<dbReference type="PANTHER" id="PTHR11985">
    <property type="entry name" value="GLYCEROL-3-PHOSPHATE DEHYDROGENASE"/>
    <property type="match status" value="1"/>
</dbReference>
<evidence type="ECO:0000259" key="11">
    <source>
        <dbReference type="Pfam" id="PF16901"/>
    </source>
</evidence>
<dbReference type="InterPro" id="IPR036188">
    <property type="entry name" value="FAD/NAD-bd_sf"/>
</dbReference>
<evidence type="ECO:0000313" key="12">
    <source>
        <dbReference type="EMBL" id="CAK0809647.1"/>
    </source>
</evidence>
<evidence type="ECO:0000259" key="9">
    <source>
        <dbReference type="Pfam" id="PF01266"/>
    </source>
</evidence>
<reference evidence="12" key="1">
    <citation type="submission" date="2023-10" db="EMBL/GenBank/DDBJ databases">
        <authorList>
            <person name="Chen Y."/>
            <person name="Shah S."/>
            <person name="Dougan E. K."/>
            <person name="Thang M."/>
            <person name="Chan C."/>
        </authorList>
    </citation>
    <scope>NUCLEOTIDE SEQUENCE [LARGE SCALE GENOMIC DNA]</scope>
</reference>
<feature type="domain" description="FAD dependent oxidoreductase" evidence="9">
    <location>
        <begin position="103"/>
        <end position="499"/>
    </location>
</feature>
<feature type="domain" description="EF-hand" evidence="10">
    <location>
        <begin position="706"/>
        <end position="766"/>
    </location>
</feature>
<comment type="caution">
    <text evidence="12">The sequence shown here is derived from an EMBL/GenBank/DDBJ whole genome shotgun (WGS) entry which is preliminary data.</text>
</comment>
<evidence type="ECO:0000256" key="5">
    <source>
        <dbReference type="ARBA" id="ARBA00022630"/>
    </source>
</evidence>
<dbReference type="SUPFAM" id="SSF51905">
    <property type="entry name" value="FAD/NAD(P)-binding domain"/>
    <property type="match status" value="1"/>
</dbReference>
<feature type="region of interest" description="Disordered" evidence="8">
    <location>
        <begin position="18"/>
        <end position="38"/>
    </location>
</feature>
<comment type="pathway">
    <text evidence="2">Polyol metabolism; glycerol degradation.</text>
</comment>
<dbReference type="InterPro" id="IPR031656">
    <property type="entry name" value="DAO_C"/>
</dbReference>
<accession>A0ABN9QWU4</accession>
<evidence type="ECO:0000259" key="10">
    <source>
        <dbReference type="Pfam" id="PF13499"/>
    </source>
</evidence>
<sequence>MFRSRGIGVLQLRAQSSTIGSGGRRGFCKSVSDPPVSSRRGRKALVALGGVGATAAGGVCYGGYVSKQKAALAERTIQATKERPVPSRAESLARLQSGKEEFDVLVVGGGATGAGVALEAQLRGLSVACVEQEDFASGTSSKSTKLLWAGSRYLVKGLVKLFSPSSIMTPVAAVEEFMGTFHMVMGCFRERTYMLYMNPHITSWIPIAVPLTTWFIWPPPFDYPPAALGPATGLFVLFFKAYDALGLWSAPSSYVMTPSRAQQEFPQLDCKRMKYVSVFYEGTHNDARTNISIALTAAMRGACVVNYAKVDKIIFDGDGRACGAEVTDQASEGAQPFPVRAKKVIYAGGPFTDGLRELSEGKDIKPCVNGSGGTHIVLPQYYCPRHLGMVDMMTSRGSFLFFIPWEGYTLVGTTDVKTKPDLHHEVPEDEIQYLINECEKYLNPSLSVRRRDVMSAWYGIRPLCVDPTAADQSSVSRDHTVSHHPKNGITFISGGKWTTWREMAEDCVDQVLERPDAKELKKKAGPSASLTTPLIGAGQTALCPSGYHENLAVVLSQKFDLAWDVAQHLARNYGTRAADVLAYAEPDTVRGSRSGLYKHYPRLYEGAAATTGYPYLEAEVRYAIDHELAVKPADILGRRTRLAYLNSTAAKLALPRVVEIMGNQLGWDEARRLREHEMAEELLAKDFAGPAPNKQKATLRAACTADVKDIFDKIDLKHRGVLSKEGIGKAAAELGFPLTGAELHQAMTEMDSNQREEVSFPEFLAWWNSSSKSHDVQRKIFLGVRGEAKWSTVAE</sequence>
<keyword evidence="7" id="KW-0560">Oxidoreductase</keyword>
<dbReference type="Pfam" id="PF16901">
    <property type="entry name" value="DAO_C"/>
    <property type="match status" value="1"/>
</dbReference>
<dbReference type="Gene3D" id="3.50.50.60">
    <property type="entry name" value="FAD/NAD(P)-binding domain"/>
    <property type="match status" value="1"/>
</dbReference>
<dbReference type="SUPFAM" id="SSF54373">
    <property type="entry name" value="FAD-linked reductases, C-terminal domain"/>
    <property type="match status" value="1"/>
</dbReference>
<evidence type="ECO:0000256" key="2">
    <source>
        <dbReference type="ARBA" id="ARBA00004745"/>
    </source>
</evidence>
<feature type="domain" description="Alpha-glycerophosphate oxidase C-terminal" evidence="11">
    <location>
        <begin position="531"/>
        <end position="672"/>
    </location>
</feature>
<dbReference type="InterPro" id="IPR000447">
    <property type="entry name" value="G3P_DH_FAD-dep"/>
</dbReference>
<dbReference type="InterPro" id="IPR038299">
    <property type="entry name" value="DAO_C_sf"/>
</dbReference>
<dbReference type="PRINTS" id="PR01001">
    <property type="entry name" value="FADG3PDH"/>
</dbReference>
<evidence type="ECO:0000256" key="3">
    <source>
        <dbReference type="ARBA" id="ARBA00007330"/>
    </source>
</evidence>
<proteinExistence type="inferred from homology"/>
<keyword evidence="13" id="KW-1185">Reference proteome</keyword>
<dbReference type="EC" id="1.1.5.3" evidence="4"/>
<dbReference type="Gene3D" id="1.10.8.870">
    <property type="entry name" value="Alpha-glycerophosphate oxidase, cap domain"/>
    <property type="match status" value="1"/>
</dbReference>
<comment type="similarity">
    <text evidence="3">Belongs to the FAD-dependent glycerol-3-phosphate dehydrogenase family.</text>
</comment>
<dbReference type="Pfam" id="PF01266">
    <property type="entry name" value="DAO"/>
    <property type="match status" value="1"/>
</dbReference>
<comment type="cofactor">
    <cofactor evidence="1">
        <name>FAD</name>
        <dbReference type="ChEBI" id="CHEBI:57692"/>
    </cofactor>
</comment>
<keyword evidence="6" id="KW-0274">FAD</keyword>
<evidence type="ECO:0000256" key="6">
    <source>
        <dbReference type="ARBA" id="ARBA00022827"/>
    </source>
</evidence>
<dbReference type="CDD" id="cd00051">
    <property type="entry name" value="EFh"/>
    <property type="match status" value="1"/>
</dbReference>
<keyword evidence="5" id="KW-0285">Flavoprotein</keyword>
<evidence type="ECO:0000256" key="7">
    <source>
        <dbReference type="ARBA" id="ARBA00023002"/>
    </source>
</evidence>
<evidence type="ECO:0000256" key="1">
    <source>
        <dbReference type="ARBA" id="ARBA00001974"/>
    </source>
</evidence>
<dbReference type="PANTHER" id="PTHR11985:SF15">
    <property type="entry name" value="GLYCEROL-3-PHOSPHATE DEHYDROGENASE, MITOCHONDRIAL"/>
    <property type="match status" value="1"/>
</dbReference>
<protein>
    <recommendedName>
        <fullName evidence="4">glycerol-3-phosphate dehydrogenase</fullName>
        <ecNumber evidence="4">1.1.5.3</ecNumber>
    </recommendedName>
</protein>
<evidence type="ECO:0000313" key="13">
    <source>
        <dbReference type="Proteomes" id="UP001189429"/>
    </source>
</evidence>
<name>A0ABN9QWU4_9DINO</name>
<organism evidence="12 13">
    <name type="scientific">Prorocentrum cordatum</name>
    <dbReference type="NCBI Taxonomy" id="2364126"/>
    <lineage>
        <taxon>Eukaryota</taxon>
        <taxon>Sar</taxon>
        <taxon>Alveolata</taxon>
        <taxon>Dinophyceae</taxon>
        <taxon>Prorocentrales</taxon>
        <taxon>Prorocentraceae</taxon>
        <taxon>Prorocentrum</taxon>
    </lineage>
</organism>
<dbReference type="SUPFAM" id="SSF47473">
    <property type="entry name" value="EF-hand"/>
    <property type="match status" value="1"/>
</dbReference>
<dbReference type="InterPro" id="IPR011992">
    <property type="entry name" value="EF-hand-dom_pair"/>
</dbReference>
<dbReference type="Proteomes" id="UP001189429">
    <property type="component" value="Unassembled WGS sequence"/>
</dbReference>
<dbReference type="InterPro" id="IPR006076">
    <property type="entry name" value="FAD-dep_OxRdtase"/>
</dbReference>
<dbReference type="Gene3D" id="1.10.238.10">
    <property type="entry name" value="EF-hand"/>
    <property type="match status" value="1"/>
</dbReference>
<dbReference type="Pfam" id="PF13499">
    <property type="entry name" value="EF-hand_7"/>
    <property type="match status" value="1"/>
</dbReference>
<evidence type="ECO:0000256" key="4">
    <source>
        <dbReference type="ARBA" id="ARBA00013029"/>
    </source>
</evidence>
<evidence type="ECO:0000256" key="8">
    <source>
        <dbReference type="SAM" id="MobiDB-lite"/>
    </source>
</evidence>
<dbReference type="EMBL" id="CAUYUJ010004450">
    <property type="protein sequence ID" value="CAK0809647.1"/>
    <property type="molecule type" value="Genomic_DNA"/>
</dbReference>
<dbReference type="Gene3D" id="3.30.9.10">
    <property type="entry name" value="D-Amino Acid Oxidase, subunit A, domain 2"/>
    <property type="match status" value="1"/>
</dbReference>
<gene>
    <name evidence="12" type="ORF">PCOR1329_LOCUS14856</name>
</gene>
<dbReference type="InterPro" id="IPR002048">
    <property type="entry name" value="EF_hand_dom"/>
</dbReference>